<comment type="caution">
    <text evidence="1">Lacks conserved residue(s) required for the propagation of feature annotation.</text>
</comment>
<dbReference type="Proteomes" id="UP000694865">
    <property type="component" value="Unplaced"/>
</dbReference>
<organism evidence="4 5">
    <name type="scientific">Saccoglossus kowalevskii</name>
    <name type="common">Acorn worm</name>
    <dbReference type="NCBI Taxonomy" id="10224"/>
    <lineage>
        <taxon>Eukaryota</taxon>
        <taxon>Metazoa</taxon>
        <taxon>Hemichordata</taxon>
        <taxon>Enteropneusta</taxon>
        <taxon>Harrimaniidae</taxon>
        <taxon>Saccoglossus</taxon>
    </lineage>
</organism>
<evidence type="ECO:0000256" key="2">
    <source>
        <dbReference type="SAM" id="Phobius"/>
    </source>
</evidence>
<keyword evidence="2" id="KW-0812">Transmembrane</keyword>
<name>A0ABM0GW36_SACKO</name>
<keyword evidence="2" id="KW-0472">Membrane</keyword>
<dbReference type="PROSITE" id="PS50050">
    <property type="entry name" value="TNFR_NGFR_2"/>
    <property type="match status" value="1"/>
</dbReference>
<dbReference type="GeneID" id="100374589"/>
<sequence>MNHRHARHPARSSPTGSAIQIRDFVQSWNYKPYISMVQSTSHHLCADYIHRTWSTSVLPYIFSVQRLRSTLKYLCEYAVPVPGLTNFKFFLLFFAECTLVMFSSQFIDHHFCTFAVLRLLLVVLATTATAKPTYPETSASEGHCHYDKFRDCVCGQEYAYVENKKDIPNYDLKNYYVHMTNKGKERYYYCRPCSICEDGRETIATCYENRDTLCSKCIHPLVYDEWTRSCQPVNMNIEKTPDVIEPYQNRDNMENIRSHDNIITKPQITIKPTLNVVVPINDIGGNIYDNAKGEDPLKGEPYVSDTLMSDGEKSSGLNGFLISVICVSAVIILLAVIFMVYLRLGNLCTTRTEVARSDVIRHKDDPISHDDETKV</sequence>
<feature type="disulfide bond" evidence="1">
    <location>
        <begin position="196"/>
        <end position="214"/>
    </location>
</feature>
<proteinExistence type="predicted"/>
<keyword evidence="1" id="KW-1015">Disulfide bond</keyword>
<feature type="domain" description="TNFR-Cys" evidence="3">
    <location>
        <begin position="151"/>
        <end position="214"/>
    </location>
</feature>
<keyword evidence="2" id="KW-1133">Transmembrane helix</keyword>
<gene>
    <name evidence="5" type="primary">LOC100374589</name>
</gene>
<evidence type="ECO:0000259" key="3">
    <source>
        <dbReference type="PROSITE" id="PS50050"/>
    </source>
</evidence>
<feature type="transmembrane region" description="Helical" evidence="2">
    <location>
        <begin position="320"/>
        <end position="342"/>
    </location>
</feature>
<feature type="disulfide bond" evidence="1">
    <location>
        <begin position="193"/>
        <end position="206"/>
    </location>
</feature>
<evidence type="ECO:0000313" key="4">
    <source>
        <dbReference type="Proteomes" id="UP000694865"/>
    </source>
</evidence>
<keyword evidence="4" id="KW-1185">Reference proteome</keyword>
<reference evidence="5" key="1">
    <citation type="submission" date="2025-08" db="UniProtKB">
        <authorList>
            <consortium name="RefSeq"/>
        </authorList>
    </citation>
    <scope>IDENTIFICATION</scope>
    <source>
        <tissue evidence="5">Testes</tissue>
    </source>
</reference>
<dbReference type="RefSeq" id="XP_002738615.1">
    <property type="nucleotide sequence ID" value="XM_002738569.2"/>
</dbReference>
<dbReference type="InterPro" id="IPR001368">
    <property type="entry name" value="TNFR/NGFR_Cys_rich_reg"/>
</dbReference>
<protein>
    <submittedName>
        <fullName evidence="5">Uncharacterized protein LOC100374589</fullName>
    </submittedName>
</protein>
<evidence type="ECO:0000256" key="1">
    <source>
        <dbReference type="PROSITE-ProRule" id="PRU00206"/>
    </source>
</evidence>
<accession>A0ABM0GW36</accession>
<feature type="repeat" description="TNFR-Cys" evidence="1">
    <location>
        <begin position="151"/>
        <end position="214"/>
    </location>
</feature>
<evidence type="ECO:0000313" key="5">
    <source>
        <dbReference type="RefSeq" id="XP_002738615.1"/>
    </source>
</evidence>